<keyword evidence="1" id="KW-0175">Coiled coil</keyword>
<evidence type="ECO:0008006" key="4">
    <source>
        <dbReference type="Google" id="ProtNLM"/>
    </source>
</evidence>
<feature type="coiled-coil region" evidence="1">
    <location>
        <begin position="132"/>
        <end position="159"/>
    </location>
</feature>
<protein>
    <recommendedName>
        <fullName evidence="4">RBD domain-containing protein</fullName>
    </recommendedName>
</protein>
<accession>A0AAV7S097</accession>
<proteinExistence type="predicted"/>
<evidence type="ECO:0000313" key="3">
    <source>
        <dbReference type="Proteomes" id="UP001066276"/>
    </source>
</evidence>
<gene>
    <name evidence="2" type="ORF">NDU88_009368</name>
</gene>
<feature type="non-terminal residue" evidence="2">
    <location>
        <position position="162"/>
    </location>
</feature>
<dbReference type="Proteomes" id="UP001066276">
    <property type="component" value="Chromosome 5"/>
</dbReference>
<comment type="caution">
    <text evidence="2">The sequence shown here is derived from an EMBL/GenBank/DDBJ whole genome shotgun (WGS) entry which is preliminary data.</text>
</comment>
<evidence type="ECO:0000313" key="2">
    <source>
        <dbReference type="EMBL" id="KAJ1156650.1"/>
    </source>
</evidence>
<evidence type="ECO:0000256" key="1">
    <source>
        <dbReference type="SAM" id="Coils"/>
    </source>
</evidence>
<keyword evidence="3" id="KW-1185">Reference proteome</keyword>
<dbReference type="AlphaFoldDB" id="A0AAV7S097"/>
<feature type="non-terminal residue" evidence="2">
    <location>
        <position position="1"/>
    </location>
</feature>
<organism evidence="2 3">
    <name type="scientific">Pleurodeles waltl</name>
    <name type="common">Iberian ribbed newt</name>
    <dbReference type="NCBI Taxonomy" id="8319"/>
    <lineage>
        <taxon>Eukaryota</taxon>
        <taxon>Metazoa</taxon>
        <taxon>Chordata</taxon>
        <taxon>Craniata</taxon>
        <taxon>Vertebrata</taxon>
        <taxon>Euteleostomi</taxon>
        <taxon>Amphibia</taxon>
        <taxon>Batrachia</taxon>
        <taxon>Caudata</taxon>
        <taxon>Salamandroidea</taxon>
        <taxon>Salamandridae</taxon>
        <taxon>Pleurodelinae</taxon>
        <taxon>Pleurodeles</taxon>
    </lineage>
</organism>
<sequence length="162" mass="18509">VDKSVHEKTRQRSEMVKVSVKAFGQKLQLKVPKDTRTATLLETCLKILDLREEGDVFTLHHRTDESTISDLHELSSETKIADLKTGEQRLVQLHICRKSKLSPGDVDPKAAAPKCKEEPTWTQSVCFLQAQVQELRTVLKIKEQSINELNRKVESLRACYEQ</sequence>
<dbReference type="EMBL" id="JANPWB010000009">
    <property type="protein sequence ID" value="KAJ1156650.1"/>
    <property type="molecule type" value="Genomic_DNA"/>
</dbReference>
<name>A0AAV7S097_PLEWA</name>
<reference evidence="2" key="1">
    <citation type="journal article" date="2022" name="bioRxiv">
        <title>Sequencing and chromosome-scale assembly of the giantPleurodeles waltlgenome.</title>
        <authorList>
            <person name="Brown T."/>
            <person name="Elewa A."/>
            <person name="Iarovenko S."/>
            <person name="Subramanian E."/>
            <person name="Araus A.J."/>
            <person name="Petzold A."/>
            <person name="Susuki M."/>
            <person name="Suzuki K.-i.T."/>
            <person name="Hayashi T."/>
            <person name="Toyoda A."/>
            <person name="Oliveira C."/>
            <person name="Osipova E."/>
            <person name="Leigh N.D."/>
            <person name="Simon A."/>
            <person name="Yun M.H."/>
        </authorList>
    </citation>
    <scope>NUCLEOTIDE SEQUENCE</scope>
    <source>
        <strain evidence="2">20211129_DDA</strain>
        <tissue evidence="2">Liver</tissue>
    </source>
</reference>